<sequence length="107" mass="10991">MHGSLGHALRTATQDLLTVDPDEIAAIATRWENAGDTVGGLTFGPIRQIFGTSSRVITALRSTGESAESAADKLAAQLRSTASTCRKAAATLTDTDDAASEHLGGGH</sequence>
<accession>A0A857KXS2</accession>
<proteinExistence type="predicted"/>
<evidence type="ECO:0000313" key="1">
    <source>
        <dbReference type="EMBL" id="QHN39718.1"/>
    </source>
</evidence>
<protein>
    <submittedName>
        <fullName evidence="1">Uncharacterized protein</fullName>
    </submittedName>
</protein>
<dbReference type="EMBL" id="CP045810">
    <property type="protein sequence ID" value="QHN39718.1"/>
    <property type="molecule type" value="Genomic_DNA"/>
</dbReference>
<gene>
    <name evidence="1" type="ORF">GII30_11565</name>
</gene>
<dbReference type="RefSeq" id="WP_005186723.1">
    <property type="nucleotide sequence ID" value="NZ_CP045804.1"/>
</dbReference>
<reference evidence="1" key="1">
    <citation type="journal article" date="2021" name="Nat. Microbiol.">
        <title>Cocultivation of an ultrasmall environmental parasitic bacterium with lytic ability against bacteria associated with wastewater foams.</title>
        <authorList>
            <person name="Batinovic S."/>
            <person name="Rose J.J.A."/>
            <person name="Ratcliffe J."/>
            <person name="Seviour R.J."/>
            <person name="Petrovski S."/>
        </authorList>
    </citation>
    <scope>NUCLEOTIDE SEQUENCE</scope>
    <source>
        <strain evidence="1">CON44</strain>
    </source>
</reference>
<organism evidence="1">
    <name type="scientific">Gordonia amarae</name>
    <dbReference type="NCBI Taxonomy" id="36821"/>
    <lineage>
        <taxon>Bacteria</taxon>
        <taxon>Bacillati</taxon>
        <taxon>Actinomycetota</taxon>
        <taxon>Actinomycetes</taxon>
        <taxon>Mycobacteriales</taxon>
        <taxon>Gordoniaceae</taxon>
        <taxon>Gordonia</taxon>
    </lineage>
</organism>
<dbReference type="AlphaFoldDB" id="A0A857KXS2"/>
<name>A0A857KXS2_9ACTN</name>